<evidence type="ECO:0000256" key="1">
    <source>
        <dbReference type="SAM" id="MobiDB-lite"/>
    </source>
</evidence>
<reference evidence="2" key="1">
    <citation type="submission" date="2023-06" db="EMBL/GenBank/DDBJ databases">
        <title>Genomic analysis of the entomopathogenic nematode Steinernema hermaphroditum.</title>
        <authorList>
            <person name="Schwarz E.M."/>
            <person name="Heppert J.K."/>
            <person name="Baniya A."/>
            <person name="Schwartz H.T."/>
            <person name="Tan C.-H."/>
            <person name="Antoshechkin I."/>
            <person name="Sternberg P.W."/>
            <person name="Goodrich-Blair H."/>
            <person name="Dillman A.R."/>
        </authorList>
    </citation>
    <scope>NUCLEOTIDE SEQUENCE</scope>
    <source>
        <strain evidence="2">PS9179</strain>
        <tissue evidence="2">Whole animal</tissue>
    </source>
</reference>
<proteinExistence type="predicted"/>
<organism evidence="2 3">
    <name type="scientific">Steinernema hermaphroditum</name>
    <dbReference type="NCBI Taxonomy" id="289476"/>
    <lineage>
        <taxon>Eukaryota</taxon>
        <taxon>Metazoa</taxon>
        <taxon>Ecdysozoa</taxon>
        <taxon>Nematoda</taxon>
        <taxon>Chromadorea</taxon>
        <taxon>Rhabditida</taxon>
        <taxon>Tylenchina</taxon>
        <taxon>Panagrolaimomorpha</taxon>
        <taxon>Strongyloidoidea</taxon>
        <taxon>Steinernematidae</taxon>
        <taxon>Steinernema</taxon>
    </lineage>
</organism>
<gene>
    <name evidence="2" type="ORF">QR680_011932</name>
</gene>
<evidence type="ECO:0000313" key="3">
    <source>
        <dbReference type="Proteomes" id="UP001175271"/>
    </source>
</evidence>
<dbReference type="Proteomes" id="UP001175271">
    <property type="component" value="Unassembled WGS sequence"/>
</dbReference>
<feature type="region of interest" description="Disordered" evidence="1">
    <location>
        <begin position="37"/>
        <end position="56"/>
    </location>
</feature>
<accession>A0AA39I2R2</accession>
<dbReference type="EMBL" id="JAUCMV010000002">
    <property type="protein sequence ID" value="KAK0415407.1"/>
    <property type="molecule type" value="Genomic_DNA"/>
</dbReference>
<feature type="compositionally biased region" description="Basic and acidic residues" evidence="1">
    <location>
        <begin position="158"/>
        <end position="174"/>
    </location>
</feature>
<protein>
    <submittedName>
        <fullName evidence="2">Uncharacterized protein</fullName>
    </submittedName>
</protein>
<dbReference type="AlphaFoldDB" id="A0AA39I2R2"/>
<keyword evidence="3" id="KW-1185">Reference proteome</keyword>
<feature type="compositionally biased region" description="Polar residues" evidence="1">
    <location>
        <begin position="38"/>
        <end position="51"/>
    </location>
</feature>
<name>A0AA39I2R2_9BILA</name>
<evidence type="ECO:0000313" key="2">
    <source>
        <dbReference type="EMBL" id="KAK0415407.1"/>
    </source>
</evidence>
<feature type="region of interest" description="Disordered" evidence="1">
    <location>
        <begin position="152"/>
        <end position="174"/>
    </location>
</feature>
<comment type="caution">
    <text evidence="2">The sequence shown here is derived from an EMBL/GenBank/DDBJ whole genome shotgun (WGS) entry which is preliminary data.</text>
</comment>
<sequence>MSGRDSNPLGALWSAASNIGRSISDAVVDASQAAGQKVTETASSISGTASDIGSKAKDSATSLAIKAKEVAGGVAETAVASSTKEGAAKAYTTTAEATSKLATEAKTTAYTTEENVMEFASEVVEDVTVMGWKAYDGAADVFGCMKKGITNFFGGAEDQSKDDKKEGEKKDSDE</sequence>